<comment type="caution">
    <text evidence="1">The sequence shown here is derived from an EMBL/GenBank/DDBJ whole genome shotgun (WGS) entry which is preliminary data.</text>
</comment>
<organism evidence="1 2">
    <name type="scientific">Coemansia furcata</name>
    <dbReference type="NCBI Taxonomy" id="417177"/>
    <lineage>
        <taxon>Eukaryota</taxon>
        <taxon>Fungi</taxon>
        <taxon>Fungi incertae sedis</taxon>
        <taxon>Zoopagomycota</taxon>
        <taxon>Kickxellomycotina</taxon>
        <taxon>Kickxellomycetes</taxon>
        <taxon>Kickxellales</taxon>
        <taxon>Kickxellaceae</taxon>
        <taxon>Coemansia</taxon>
    </lineage>
</organism>
<accession>A0ACC1L2S8</accession>
<protein>
    <submittedName>
        <fullName evidence="1">Uncharacterized protein</fullName>
    </submittedName>
</protein>
<gene>
    <name evidence="1" type="ORF">H4S07_005370</name>
</gene>
<evidence type="ECO:0000313" key="1">
    <source>
        <dbReference type="EMBL" id="KAJ2799700.1"/>
    </source>
</evidence>
<name>A0ACC1L2S8_9FUNG</name>
<proteinExistence type="predicted"/>
<keyword evidence="2" id="KW-1185">Reference proteome</keyword>
<dbReference type="Proteomes" id="UP001140096">
    <property type="component" value="Unassembled WGS sequence"/>
</dbReference>
<dbReference type="EMBL" id="JANBUP010002603">
    <property type="protein sequence ID" value="KAJ2799700.1"/>
    <property type="molecule type" value="Genomic_DNA"/>
</dbReference>
<evidence type="ECO:0000313" key="2">
    <source>
        <dbReference type="Proteomes" id="UP001140096"/>
    </source>
</evidence>
<feature type="non-terminal residue" evidence="1">
    <location>
        <position position="282"/>
    </location>
</feature>
<sequence>MAKRCAGAEQQTSFVHTATLSTSKSPPSECSPSSNFGSDSCARVPSAVRPSAWLRCIAILALLFVASPALAADSSTLPSSTPALTQGSSNSATTPFPTLSSNSNSDVSTSSSSSSSSAQPDNPDELEDGGGIGIVGAFSGISSFSPTTSGSALSLNNTRTSLVALSQSSASLLASASADGPIIAACAFYNQDGSISSAYFGGSFTTLNKTSVGYIAAVNSAGQIDPMGGGVNGPVNALFCNQKSGVVYVGGNFTTVAASLTSSVATMRSNSTGALTLYNSAT</sequence>
<reference evidence="1" key="1">
    <citation type="submission" date="2022-07" db="EMBL/GenBank/DDBJ databases">
        <title>Phylogenomic reconstructions and comparative analyses of Kickxellomycotina fungi.</title>
        <authorList>
            <person name="Reynolds N.K."/>
            <person name="Stajich J.E."/>
            <person name="Barry K."/>
            <person name="Grigoriev I.V."/>
            <person name="Crous P."/>
            <person name="Smith M.E."/>
        </authorList>
    </citation>
    <scope>NUCLEOTIDE SEQUENCE</scope>
    <source>
        <strain evidence="1">CBS 102833</strain>
    </source>
</reference>